<proteinExistence type="predicted"/>
<dbReference type="GO" id="GO:0008168">
    <property type="term" value="F:methyltransferase activity"/>
    <property type="evidence" value="ECO:0007669"/>
    <property type="project" value="UniProtKB-KW"/>
</dbReference>
<keyword evidence="2" id="KW-1185">Reference proteome</keyword>
<name>A0A2T0S1V7_9BACT</name>
<gene>
    <name evidence="1" type="ORF">CLV58_13344</name>
</gene>
<evidence type="ECO:0000313" key="2">
    <source>
        <dbReference type="Proteomes" id="UP000238375"/>
    </source>
</evidence>
<dbReference type="Proteomes" id="UP000238375">
    <property type="component" value="Unassembled WGS sequence"/>
</dbReference>
<evidence type="ECO:0000313" key="1">
    <source>
        <dbReference type="EMBL" id="PRY27411.1"/>
    </source>
</evidence>
<dbReference type="SUPFAM" id="SSF53335">
    <property type="entry name" value="S-adenosyl-L-methionine-dependent methyltransferases"/>
    <property type="match status" value="1"/>
</dbReference>
<dbReference type="AlphaFoldDB" id="A0A2T0S1V7"/>
<accession>A0A2T0S1V7</accession>
<comment type="caution">
    <text evidence="1">The sequence shown here is derived from an EMBL/GenBank/DDBJ whole genome shotgun (WGS) entry which is preliminary data.</text>
</comment>
<sequence>MLCKICSAESKFYLLTKVLGKYDVKYYKCSSCQHIQTEEPYWLDESYSNAITKLDIGLITRNELMTPVVKAVISKWYDPNALFIDYGGGYGMLVRMMRDRGFNFYRQDIYCDNLYAENFDITDVSPFKAELLTAFEVFEHLKNPVEEIQKMLALSDNILFTTSVQPNSNVTPESWWYFIPETGQHVALYSRDSLQYLADKFNLNYYWNEHNVHLFTNKKINSKLFRLITSPRFVRWYNKFISKREALLDKDFILIRNKLNANIVVKSI</sequence>
<dbReference type="EMBL" id="PVTE01000033">
    <property type="protein sequence ID" value="PRY27411.1"/>
    <property type="molecule type" value="Genomic_DNA"/>
</dbReference>
<dbReference type="Gene3D" id="3.40.50.150">
    <property type="entry name" value="Vaccinia Virus protein VP39"/>
    <property type="match status" value="1"/>
</dbReference>
<organism evidence="1 2">
    <name type="scientific">Spirosoma oryzae</name>
    <dbReference type="NCBI Taxonomy" id="1469603"/>
    <lineage>
        <taxon>Bacteria</taxon>
        <taxon>Pseudomonadati</taxon>
        <taxon>Bacteroidota</taxon>
        <taxon>Cytophagia</taxon>
        <taxon>Cytophagales</taxon>
        <taxon>Cytophagaceae</taxon>
        <taxon>Spirosoma</taxon>
    </lineage>
</organism>
<protein>
    <submittedName>
        <fullName evidence="1">Methyltransferase family protein</fullName>
    </submittedName>
</protein>
<dbReference type="Pfam" id="PF13489">
    <property type="entry name" value="Methyltransf_23"/>
    <property type="match status" value="1"/>
</dbReference>
<dbReference type="InterPro" id="IPR029063">
    <property type="entry name" value="SAM-dependent_MTases_sf"/>
</dbReference>
<reference evidence="1 2" key="1">
    <citation type="submission" date="2018-03" db="EMBL/GenBank/DDBJ databases">
        <title>Genomic Encyclopedia of Archaeal and Bacterial Type Strains, Phase II (KMG-II): from individual species to whole genera.</title>
        <authorList>
            <person name="Goeker M."/>
        </authorList>
    </citation>
    <scope>NUCLEOTIDE SEQUENCE [LARGE SCALE GENOMIC DNA]</scope>
    <source>
        <strain evidence="1 2">DSM 28354</strain>
    </source>
</reference>
<dbReference type="GO" id="GO:0032259">
    <property type="term" value="P:methylation"/>
    <property type="evidence" value="ECO:0007669"/>
    <property type="project" value="UniProtKB-KW"/>
</dbReference>
<keyword evidence="1" id="KW-0808">Transferase</keyword>
<keyword evidence="1" id="KW-0489">Methyltransferase</keyword>